<organism evidence="2 3">
    <name type="scientific">Candidatus Curtissbacteria bacterium RIFCSPLOWO2_01_FULL_42_26</name>
    <dbReference type="NCBI Taxonomy" id="1797729"/>
    <lineage>
        <taxon>Bacteria</taxon>
        <taxon>Candidatus Curtissiibacteriota</taxon>
    </lineage>
</organism>
<feature type="chain" id="PRO_5009518832" evidence="1">
    <location>
        <begin position="27"/>
        <end position="273"/>
    </location>
</feature>
<proteinExistence type="predicted"/>
<dbReference type="STRING" id="1797729.A3A60_02110"/>
<name>A0A1F5HVU4_9BACT</name>
<evidence type="ECO:0000256" key="1">
    <source>
        <dbReference type="SAM" id="SignalP"/>
    </source>
</evidence>
<feature type="signal peptide" evidence="1">
    <location>
        <begin position="1"/>
        <end position="26"/>
    </location>
</feature>
<comment type="caution">
    <text evidence="2">The sequence shown here is derived from an EMBL/GenBank/DDBJ whole genome shotgun (WGS) entry which is preliminary data.</text>
</comment>
<gene>
    <name evidence="2" type="ORF">A3A60_02110</name>
</gene>
<dbReference type="AlphaFoldDB" id="A0A1F5HVU4"/>
<accession>A0A1F5HVU4</accession>
<dbReference type="Proteomes" id="UP000179227">
    <property type="component" value="Unassembled WGS sequence"/>
</dbReference>
<dbReference type="EMBL" id="MFBS01000039">
    <property type="protein sequence ID" value="OGE08281.1"/>
    <property type="molecule type" value="Genomic_DNA"/>
</dbReference>
<sequence length="273" mass="29082">MKRAAYLIFALAFVLTLFLAARITHAQSVPTIISHQGRLLNSSNQPVTSNVSVEFKIYDALTGGTQVWTETQSITPDSLGFYETFLGGVTALPSSLPNPSYLQITVQSETLSPRLQFGVVPFAQKAGMATDLNCPGCVETSDIANSAVTSDKAALMLLHSEANTSSAPPAGVHQEDIQFTVPASNVPRYALVVASTTLNINSGCAAIYFKLDGNLLSTAERTECILGVNSLPLNYRISIPGDGTSHTIKLVLWSQTGFISFGLRSIEAIVVAQ</sequence>
<protein>
    <submittedName>
        <fullName evidence="2">Uncharacterized protein</fullName>
    </submittedName>
</protein>
<evidence type="ECO:0000313" key="3">
    <source>
        <dbReference type="Proteomes" id="UP000179227"/>
    </source>
</evidence>
<evidence type="ECO:0000313" key="2">
    <source>
        <dbReference type="EMBL" id="OGE08281.1"/>
    </source>
</evidence>
<keyword evidence="1" id="KW-0732">Signal</keyword>
<reference evidence="2 3" key="1">
    <citation type="journal article" date="2016" name="Nat. Commun.">
        <title>Thousands of microbial genomes shed light on interconnected biogeochemical processes in an aquifer system.</title>
        <authorList>
            <person name="Anantharaman K."/>
            <person name="Brown C.T."/>
            <person name="Hug L.A."/>
            <person name="Sharon I."/>
            <person name="Castelle C.J."/>
            <person name="Probst A.J."/>
            <person name="Thomas B.C."/>
            <person name="Singh A."/>
            <person name="Wilkins M.J."/>
            <person name="Karaoz U."/>
            <person name="Brodie E.L."/>
            <person name="Williams K.H."/>
            <person name="Hubbard S.S."/>
            <person name="Banfield J.F."/>
        </authorList>
    </citation>
    <scope>NUCLEOTIDE SEQUENCE [LARGE SCALE GENOMIC DNA]</scope>
</reference>